<evidence type="ECO:0000313" key="1">
    <source>
        <dbReference type="EMBL" id="AWK85498.1"/>
    </source>
</evidence>
<organism evidence="1 2">
    <name type="scientific">Azospirillum thermophilum</name>
    <dbReference type="NCBI Taxonomy" id="2202148"/>
    <lineage>
        <taxon>Bacteria</taxon>
        <taxon>Pseudomonadati</taxon>
        <taxon>Pseudomonadota</taxon>
        <taxon>Alphaproteobacteria</taxon>
        <taxon>Rhodospirillales</taxon>
        <taxon>Azospirillaceae</taxon>
        <taxon>Azospirillum</taxon>
    </lineage>
</organism>
<dbReference type="SUPFAM" id="SSF48452">
    <property type="entry name" value="TPR-like"/>
    <property type="match status" value="1"/>
</dbReference>
<name>A0A2S2CLV2_9PROT</name>
<keyword evidence="2" id="KW-1185">Reference proteome</keyword>
<dbReference type="SUPFAM" id="SSF53756">
    <property type="entry name" value="UDP-Glycosyltransferase/glycogen phosphorylase"/>
    <property type="match status" value="1"/>
</dbReference>
<dbReference type="Gene3D" id="3.40.50.2000">
    <property type="entry name" value="Glycogen Phosphorylase B"/>
    <property type="match status" value="1"/>
</dbReference>
<reference evidence="2" key="1">
    <citation type="submission" date="2018-05" db="EMBL/GenBank/DDBJ databases">
        <title>Azospirillum thermophila sp. nov., a novel isolated from hot spring.</title>
        <authorList>
            <person name="Zhao Z."/>
        </authorList>
    </citation>
    <scope>NUCLEOTIDE SEQUENCE [LARGE SCALE GENOMIC DNA]</scope>
    <source>
        <strain evidence="2">CFH 70021</strain>
    </source>
</reference>
<dbReference type="Proteomes" id="UP000245629">
    <property type="component" value="Chromosome 1"/>
</dbReference>
<proteinExistence type="predicted"/>
<protein>
    <recommendedName>
        <fullName evidence="3">Glycosyltransferase</fullName>
    </recommendedName>
</protein>
<accession>A0A2S2CLV2</accession>
<gene>
    <name evidence="1" type="ORF">DEW08_04355</name>
</gene>
<dbReference type="RefSeq" id="WP_109324768.1">
    <property type="nucleotide sequence ID" value="NZ_CP029352.1"/>
</dbReference>
<dbReference type="OrthoDB" id="9778733at2"/>
<evidence type="ECO:0000313" key="2">
    <source>
        <dbReference type="Proteomes" id="UP000245629"/>
    </source>
</evidence>
<dbReference type="AlphaFoldDB" id="A0A2S2CLV2"/>
<dbReference type="KEGG" id="azz:DEW08_04355"/>
<evidence type="ECO:0008006" key="3">
    <source>
        <dbReference type="Google" id="ProtNLM"/>
    </source>
</evidence>
<sequence length="357" mass="38531">MNPAGPQQVGLRALLYRDAHRLDEALRLHDRAVAAAPAAAEQRWNRGLTSLLAGRCREGWEDYESRWRTPGFPTKPRGFTQPLWSGGPIAGRTILLHEEQGRGDAIQFIRYAPLVAARGARVVVETGADLAALFGSVEGVSQVVVSGDPLPPFDLHCPLLSLPRAFGHGLPDIPARVPYLQADPQRTARWADRLADADPGGRPLRVGLVWAGNPGFAGDRERSPGLEVLRPLLAQPGCRFYGLQVGAGRLALLGEAMPASFTDLGAEIGDFADTAAVMAGLDLVISSCTAPAHLAGALGRPVWVMLSHTPDWRWLLDRSDSPWYPTARLFRQPAPGDWSPVVAAMRDALEAVVRGRL</sequence>
<dbReference type="EMBL" id="CP029352">
    <property type="protein sequence ID" value="AWK85498.1"/>
    <property type="molecule type" value="Genomic_DNA"/>
</dbReference>
<dbReference type="InterPro" id="IPR011990">
    <property type="entry name" value="TPR-like_helical_dom_sf"/>
</dbReference>